<dbReference type="InterPro" id="IPR027417">
    <property type="entry name" value="P-loop_NTPase"/>
</dbReference>
<dbReference type="InterPro" id="IPR011545">
    <property type="entry name" value="DEAD/DEAH_box_helicase_dom"/>
</dbReference>
<dbReference type="PROSITE" id="PS51643">
    <property type="entry name" value="HD_CAS3"/>
    <property type="match status" value="1"/>
</dbReference>
<reference evidence="12" key="1">
    <citation type="submission" date="2020-01" db="EMBL/GenBank/DDBJ databases">
        <authorList>
            <person name="Meier V. D."/>
            <person name="Meier V D."/>
        </authorList>
    </citation>
    <scope>NUCLEOTIDE SEQUENCE</scope>
    <source>
        <strain evidence="12">HLG_WM_MAG_05</strain>
    </source>
</reference>
<dbReference type="GO" id="GO:0016787">
    <property type="term" value="F:hydrolase activity"/>
    <property type="evidence" value="ECO:0007669"/>
    <property type="project" value="UniProtKB-KW"/>
</dbReference>
<dbReference type="Gene3D" id="1.10.3210.30">
    <property type="match status" value="1"/>
</dbReference>
<dbReference type="PROSITE" id="PS51192">
    <property type="entry name" value="HELICASE_ATP_BIND_1"/>
    <property type="match status" value="1"/>
</dbReference>
<keyword evidence="9" id="KW-0051">Antiviral defense</keyword>
<keyword evidence="6" id="KW-0378">Hydrolase</keyword>
<evidence type="ECO:0000256" key="5">
    <source>
        <dbReference type="ARBA" id="ARBA00022741"/>
    </source>
</evidence>
<sequence>MLNLKIFGVDERILAHTSKGVPSETLIEHSNLTLEYLQKIIDDKKLDELIDNLILTIDEEYKILIKEMFVGAIYLHDLGKKNPYFQAHKMDNNLFEAYQNASGSSEHSYGSSTQYLEYYKEIISKVEMRVKRDKLKFILYGFSYAISKHHGKLSLFEDYREEELVSSFRHLKKFKIEPFNFYILNKLLFSLLVSSDYYATTAYMAGLATTHFGSITDDKKQKIIDAFENDKIIKAIRANEVKGINILRSQMFLEAEQNLLEHLDKHIFYLEAPTGSGKTLTSINLAMTFLKKDEQVNKIFYIFPFNTLVEQTRGVFEEIFKDTLNIEVINAITPIKETSDAEQEKVESDYQKSYMNRLFFHNELIISTHIAFFNILFGTSKEDNFPLWQLANSVIILDEIQSYDNNLWSYMTKFFAIYAKALNIKIIIMSATLPKLDELIEHDNTLFVDLINDRAKYFEDDYFKNRVEIDYSLLEHKSIAFDDLKEKLLEESSSYNKILFEFIKKQSARAFYTLIKEDEAFNDFEVHELSGDDNKAFRQKVINRTKADIKIIVIATQVIEAGVDIDMDLGFKDISILDSEEQFMGRVNRSCKKLHLNPKVYFFDRDEERKIYKKDNRLEFNLKNEKYREVLKSKDFTPFYDAVLNKLRRNDQNIEQGVLENFEAFEVFVQKLNYREIQDKMQLIKSQNFRLYFPFSLDIKDYDFEELKNIDEFKDEKGFLDGQKVWDEFVEMNSIEGYAKREIYRYKLNSLMQFFTFNIIKYSDKQVLPHYSEAFGGYYYIQDYEAFIDEDAKFDREAYLAKGESLFL</sequence>
<dbReference type="InterPro" id="IPR014001">
    <property type="entry name" value="Helicase_ATP-bd"/>
</dbReference>
<organism evidence="12">
    <name type="scientific">uncultured Sulfurovum sp</name>
    <dbReference type="NCBI Taxonomy" id="269237"/>
    <lineage>
        <taxon>Bacteria</taxon>
        <taxon>Pseudomonadati</taxon>
        <taxon>Campylobacterota</taxon>
        <taxon>Epsilonproteobacteria</taxon>
        <taxon>Campylobacterales</taxon>
        <taxon>Sulfurovaceae</taxon>
        <taxon>Sulfurovum</taxon>
        <taxon>environmental samples</taxon>
    </lineage>
</organism>
<dbReference type="SMART" id="SM00487">
    <property type="entry name" value="DEXDc"/>
    <property type="match status" value="1"/>
</dbReference>
<dbReference type="InterPro" id="IPR006483">
    <property type="entry name" value="CRISPR-assoc_Cas3_HD"/>
</dbReference>
<dbReference type="GO" id="GO:0004518">
    <property type="term" value="F:nuclease activity"/>
    <property type="evidence" value="ECO:0007669"/>
    <property type="project" value="UniProtKB-KW"/>
</dbReference>
<keyword evidence="3" id="KW-0540">Nuclease</keyword>
<comment type="similarity">
    <text evidence="2">In the central section; belongs to the CRISPR-associated helicase Cas3 family.</text>
</comment>
<evidence type="ECO:0000256" key="3">
    <source>
        <dbReference type="ARBA" id="ARBA00022722"/>
    </source>
</evidence>
<evidence type="ECO:0000256" key="9">
    <source>
        <dbReference type="ARBA" id="ARBA00023118"/>
    </source>
</evidence>
<protein>
    <submittedName>
        <fullName evidence="12">CRISPR-associated helicase Cas3</fullName>
    </submittedName>
</protein>
<dbReference type="NCBIfam" id="TIGR01596">
    <property type="entry name" value="cas3_HD"/>
    <property type="match status" value="1"/>
</dbReference>
<evidence type="ECO:0000256" key="1">
    <source>
        <dbReference type="ARBA" id="ARBA00006847"/>
    </source>
</evidence>
<evidence type="ECO:0000256" key="6">
    <source>
        <dbReference type="ARBA" id="ARBA00022801"/>
    </source>
</evidence>
<keyword evidence="5" id="KW-0547">Nucleotide-binding</keyword>
<dbReference type="GO" id="GO:0046872">
    <property type="term" value="F:metal ion binding"/>
    <property type="evidence" value="ECO:0007669"/>
    <property type="project" value="UniProtKB-KW"/>
</dbReference>
<gene>
    <name evidence="12" type="ORF">HELGO_WM7018</name>
</gene>
<dbReference type="AlphaFoldDB" id="A0A6S6U8L4"/>
<keyword evidence="8" id="KW-0067">ATP-binding</keyword>
<dbReference type="GO" id="GO:0051607">
    <property type="term" value="P:defense response to virus"/>
    <property type="evidence" value="ECO:0007669"/>
    <property type="project" value="UniProtKB-KW"/>
</dbReference>
<name>A0A6S6U8L4_9BACT</name>
<feature type="domain" description="Helicase ATP-binding" evidence="10">
    <location>
        <begin position="259"/>
        <end position="451"/>
    </location>
</feature>
<dbReference type="EMBL" id="CACVAU010000079">
    <property type="protein sequence ID" value="CAA6825103.1"/>
    <property type="molecule type" value="Genomic_DNA"/>
</dbReference>
<keyword evidence="4" id="KW-0479">Metal-binding</keyword>
<evidence type="ECO:0000256" key="2">
    <source>
        <dbReference type="ARBA" id="ARBA00009046"/>
    </source>
</evidence>
<keyword evidence="7" id="KW-0347">Helicase</keyword>
<evidence type="ECO:0000313" key="12">
    <source>
        <dbReference type="EMBL" id="CAA6825103.1"/>
    </source>
</evidence>
<dbReference type="InterPro" id="IPR054712">
    <property type="entry name" value="Cas3-like_dom"/>
</dbReference>
<evidence type="ECO:0000259" key="10">
    <source>
        <dbReference type="PROSITE" id="PS51192"/>
    </source>
</evidence>
<dbReference type="PANTHER" id="PTHR24031">
    <property type="entry name" value="RNA HELICASE"/>
    <property type="match status" value="1"/>
</dbReference>
<dbReference type="InterPro" id="IPR006474">
    <property type="entry name" value="Helicase_Cas3_CRISPR-ass_core"/>
</dbReference>
<comment type="similarity">
    <text evidence="1">In the N-terminal section; belongs to the CRISPR-associated nuclease Cas3-HD family.</text>
</comment>
<dbReference type="GO" id="GO:0005524">
    <property type="term" value="F:ATP binding"/>
    <property type="evidence" value="ECO:0007669"/>
    <property type="project" value="UniProtKB-KW"/>
</dbReference>
<evidence type="ECO:0000256" key="8">
    <source>
        <dbReference type="ARBA" id="ARBA00022840"/>
    </source>
</evidence>
<evidence type="ECO:0000256" key="7">
    <source>
        <dbReference type="ARBA" id="ARBA00022806"/>
    </source>
</evidence>
<dbReference type="GO" id="GO:0004386">
    <property type="term" value="F:helicase activity"/>
    <property type="evidence" value="ECO:0007669"/>
    <property type="project" value="UniProtKB-KW"/>
</dbReference>
<dbReference type="Pfam" id="PF00270">
    <property type="entry name" value="DEAD"/>
    <property type="match status" value="1"/>
</dbReference>
<dbReference type="Gene3D" id="3.40.50.300">
    <property type="entry name" value="P-loop containing nucleotide triphosphate hydrolases"/>
    <property type="match status" value="2"/>
</dbReference>
<accession>A0A6S6U8L4</accession>
<dbReference type="CDD" id="cd09641">
    <property type="entry name" value="Cas3''_I"/>
    <property type="match status" value="1"/>
</dbReference>
<dbReference type="Pfam" id="PF22590">
    <property type="entry name" value="Cas3-like_C_2"/>
    <property type="match status" value="1"/>
</dbReference>
<dbReference type="NCBIfam" id="TIGR01587">
    <property type="entry name" value="cas3_core"/>
    <property type="match status" value="1"/>
</dbReference>
<proteinExistence type="inferred from homology"/>
<evidence type="ECO:0000256" key="4">
    <source>
        <dbReference type="ARBA" id="ARBA00022723"/>
    </source>
</evidence>
<feature type="domain" description="HD Cas3-type" evidence="11">
    <location>
        <begin position="19"/>
        <end position="198"/>
    </location>
</feature>
<evidence type="ECO:0000259" key="11">
    <source>
        <dbReference type="PROSITE" id="PS51643"/>
    </source>
</evidence>
<dbReference type="GO" id="GO:0003676">
    <property type="term" value="F:nucleic acid binding"/>
    <property type="evidence" value="ECO:0007669"/>
    <property type="project" value="InterPro"/>
</dbReference>
<dbReference type="SUPFAM" id="SSF52540">
    <property type="entry name" value="P-loop containing nucleoside triphosphate hydrolases"/>
    <property type="match status" value="1"/>
</dbReference>
<dbReference type="InterPro" id="IPR038257">
    <property type="entry name" value="CRISPR-assoc_Cas3_HD_sf"/>
</dbReference>